<dbReference type="Proteomes" id="UP000181898">
    <property type="component" value="Chromosome"/>
</dbReference>
<dbReference type="RefSeq" id="WP_072555610.1">
    <property type="nucleotide sequence ID" value="NZ_CP018155.1"/>
</dbReference>
<dbReference type="Pfam" id="PF26622">
    <property type="entry name" value="DUF8199"/>
    <property type="match status" value="1"/>
</dbReference>
<dbReference type="InterPro" id="IPR058512">
    <property type="entry name" value="DUF8199"/>
</dbReference>
<dbReference type="NCBIfam" id="NF047658">
    <property type="entry name" value="HYC_CC_PP"/>
    <property type="match status" value="1"/>
</dbReference>
<evidence type="ECO:0000256" key="1">
    <source>
        <dbReference type="SAM" id="SignalP"/>
    </source>
</evidence>
<dbReference type="OrthoDB" id="1493875at2"/>
<reference evidence="2 3" key="1">
    <citation type="submission" date="2016-11" db="EMBL/GenBank/DDBJ databases">
        <title>Tenacibaculum sp. LPB0136, isolated from marine environment.</title>
        <authorList>
            <person name="Kim E."/>
            <person name="Yi H."/>
        </authorList>
    </citation>
    <scope>NUCLEOTIDE SEQUENCE [LARGE SCALE GENOMIC DNA]</scope>
    <source>
        <strain evidence="2 3">LPB0136</strain>
    </source>
</reference>
<proteinExistence type="predicted"/>
<keyword evidence="1" id="KW-0732">Signal</keyword>
<gene>
    <name evidence="2" type="ORF">LPB136_07555</name>
</gene>
<dbReference type="EMBL" id="CP018155">
    <property type="protein sequence ID" value="APG65209.1"/>
    <property type="molecule type" value="Genomic_DNA"/>
</dbReference>
<accession>A0A1L3JJC7</accession>
<protein>
    <recommendedName>
        <fullName evidence="4">Secreted protein</fullName>
    </recommendedName>
</protein>
<evidence type="ECO:0000313" key="3">
    <source>
        <dbReference type="Proteomes" id="UP000181898"/>
    </source>
</evidence>
<dbReference type="InterPro" id="IPR058060">
    <property type="entry name" value="HYC_CC_PP"/>
</dbReference>
<organism evidence="2 3">
    <name type="scientific">Tenacibaculum todarodis</name>
    <dbReference type="NCBI Taxonomy" id="1850252"/>
    <lineage>
        <taxon>Bacteria</taxon>
        <taxon>Pseudomonadati</taxon>
        <taxon>Bacteroidota</taxon>
        <taxon>Flavobacteriia</taxon>
        <taxon>Flavobacteriales</taxon>
        <taxon>Flavobacteriaceae</taxon>
        <taxon>Tenacibaculum</taxon>
    </lineage>
</organism>
<dbReference type="STRING" id="1850252.LPB136_07555"/>
<feature type="signal peptide" evidence="1">
    <location>
        <begin position="1"/>
        <end position="25"/>
    </location>
</feature>
<dbReference type="AlphaFoldDB" id="A0A1L3JJC7"/>
<name>A0A1L3JJC7_9FLAO</name>
<sequence length="135" mass="15731">MKQFFKNITSVTLAFLVLFSTFSFTVEKHYCGDFLVDVSYTGDVKECNMEEGSTGVVQMKKCCKNEVEQVKGQDELQQHSINKITFKDQQFIISFVIAHLDLLTDNELSKSLFEYHFPPPNLDRDYQIFYQSFLI</sequence>
<keyword evidence="3" id="KW-1185">Reference proteome</keyword>
<evidence type="ECO:0000313" key="2">
    <source>
        <dbReference type="EMBL" id="APG65209.1"/>
    </source>
</evidence>
<evidence type="ECO:0008006" key="4">
    <source>
        <dbReference type="Google" id="ProtNLM"/>
    </source>
</evidence>
<dbReference type="KEGG" id="ten:LPB136_07555"/>
<feature type="chain" id="PRO_5012227935" description="Secreted protein" evidence="1">
    <location>
        <begin position="26"/>
        <end position="135"/>
    </location>
</feature>